<proteinExistence type="predicted"/>
<dbReference type="GO" id="GO:0016301">
    <property type="term" value="F:kinase activity"/>
    <property type="evidence" value="ECO:0007669"/>
    <property type="project" value="UniProtKB-KW"/>
</dbReference>
<accession>A0AA97ADZ8</accession>
<dbReference type="EMBL" id="CP053586">
    <property type="protein sequence ID" value="WNZ21435.1"/>
    <property type="molecule type" value="Genomic_DNA"/>
</dbReference>
<evidence type="ECO:0000313" key="3">
    <source>
        <dbReference type="EMBL" id="WNZ21435.1"/>
    </source>
</evidence>
<evidence type="ECO:0000256" key="1">
    <source>
        <dbReference type="ARBA" id="ARBA00022777"/>
    </source>
</evidence>
<dbReference type="PANTHER" id="PTHR43065">
    <property type="entry name" value="SENSOR HISTIDINE KINASE"/>
    <property type="match status" value="1"/>
</dbReference>
<name>A0AA97ADZ8_9CYAN</name>
<dbReference type="InterPro" id="IPR036890">
    <property type="entry name" value="HATPase_C_sf"/>
</dbReference>
<dbReference type="CDD" id="cd00075">
    <property type="entry name" value="HATPase"/>
    <property type="match status" value="1"/>
</dbReference>
<dbReference type="Gene3D" id="3.30.565.10">
    <property type="entry name" value="Histidine kinase-like ATPase, C-terminal domain"/>
    <property type="match status" value="1"/>
</dbReference>
<dbReference type="Pfam" id="PF02518">
    <property type="entry name" value="HATPase_c"/>
    <property type="match status" value="1"/>
</dbReference>
<dbReference type="PANTHER" id="PTHR43065:SF50">
    <property type="entry name" value="HISTIDINE KINASE"/>
    <property type="match status" value="1"/>
</dbReference>
<protein>
    <submittedName>
        <fullName evidence="3">Sensor histidine kinase</fullName>
    </submittedName>
</protein>
<dbReference type="SUPFAM" id="SSF55874">
    <property type="entry name" value="ATPase domain of HSP90 chaperone/DNA topoisomerase II/histidine kinase"/>
    <property type="match status" value="1"/>
</dbReference>
<sequence>MPSPKRSSPKLPLPRLLEAGSQALCLESLLADLPLHEFQVESHHTGMELAQIFEQHPSLPGVVLLEHGCFLGMISRQRLLEFLIRPRGTALFLPSALSVLYSYARTEHLMLTASTPILTAAQMALRRPPEQQSEPVVVQVDPQTYRLLDIHDLNIAYWQIRGVETQVRYERTQTQMIQTEKMASLGRLVDGVAHEILDPVGFIWGNLTHLSTYTTQIMQLLAAYEQHFPEVPPEITDLQDEIELDYLRNDLPQTIGSIRAGADRLKNLVTSLQNFCHIDDVYPKPANIHDCLDSILLLLKSRLSGIQIVRNYGHLPPVSCFAGQLNQVFMNILTNAINALLNQAVQQEVASELRKRQSSIVGPEEQLKPQITITTQVRSAPADSPDPIASRWVTIQIADNGPGIPAAKYQQILDSFSVENRADKETSLAVSYQIITAKHGGRFYLRSQPETIMASSVAPACSINHGTEFEIWLPLV</sequence>
<dbReference type="RefSeq" id="WP_316432671.1">
    <property type="nucleotide sequence ID" value="NZ_CP053586.1"/>
</dbReference>
<dbReference type="InterPro" id="IPR003594">
    <property type="entry name" value="HATPase_dom"/>
</dbReference>
<organism evidence="3">
    <name type="scientific">Leptolyngbya sp. NK1-12</name>
    <dbReference type="NCBI Taxonomy" id="2547451"/>
    <lineage>
        <taxon>Bacteria</taxon>
        <taxon>Bacillati</taxon>
        <taxon>Cyanobacteriota</taxon>
        <taxon>Cyanophyceae</taxon>
        <taxon>Leptolyngbyales</taxon>
        <taxon>Leptolyngbyaceae</taxon>
        <taxon>Leptolyngbya group</taxon>
        <taxon>Leptolyngbya</taxon>
    </lineage>
</organism>
<dbReference type="SMART" id="SM00387">
    <property type="entry name" value="HATPase_c"/>
    <property type="match status" value="1"/>
</dbReference>
<evidence type="ECO:0000259" key="2">
    <source>
        <dbReference type="PROSITE" id="PS50109"/>
    </source>
</evidence>
<dbReference type="Gene3D" id="1.10.287.130">
    <property type="match status" value="1"/>
</dbReference>
<keyword evidence="1 3" id="KW-0418">Kinase</keyword>
<gene>
    <name evidence="3" type="ORF">HJG54_00190</name>
</gene>
<feature type="domain" description="Histidine kinase" evidence="2">
    <location>
        <begin position="191"/>
        <end position="476"/>
    </location>
</feature>
<dbReference type="AlphaFoldDB" id="A0AA97ADZ8"/>
<dbReference type="PROSITE" id="PS50109">
    <property type="entry name" value="HIS_KIN"/>
    <property type="match status" value="1"/>
</dbReference>
<dbReference type="InterPro" id="IPR005467">
    <property type="entry name" value="His_kinase_dom"/>
</dbReference>
<keyword evidence="1 3" id="KW-0808">Transferase</keyword>
<reference evidence="3" key="1">
    <citation type="submission" date="2020-05" db="EMBL/GenBank/DDBJ databases">
        <authorList>
            <person name="Zhu T."/>
            <person name="Keshari N."/>
            <person name="Lu X."/>
        </authorList>
    </citation>
    <scope>NUCLEOTIDE SEQUENCE</scope>
    <source>
        <strain evidence="3">NK1-12</strain>
    </source>
</reference>